<evidence type="ECO:0000313" key="10">
    <source>
        <dbReference type="EMBL" id="OGE00015.1"/>
    </source>
</evidence>
<feature type="transmembrane region" description="Helical" evidence="8">
    <location>
        <begin position="340"/>
        <end position="358"/>
    </location>
</feature>
<evidence type="ECO:0000259" key="9">
    <source>
        <dbReference type="Pfam" id="PF13231"/>
    </source>
</evidence>
<gene>
    <name evidence="10" type="ORF">A3B54_05155</name>
</gene>
<keyword evidence="2" id="KW-1003">Cell membrane</keyword>
<evidence type="ECO:0000256" key="6">
    <source>
        <dbReference type="ARBA" id="ARBA00022989"/>
    </source>
</evidence>
<evidence type="ECO:0000256" key="8">
    <source>
        <dbReference type="SAM" id="Phobius"/>
    </source>
</evidence>
<dbReference type="Proteomes" id="UP000177039">
    <property type="component" value="Unassembled WGS sequence"/>
</dbReference>
<dbReference type="GO" id="GO:0005886">
    <property type="term" value="C:plasma membrane"/>
    <property type="evidence" value="ECO:0007669"/>
    <property type="project" value="UniProtKB-SubCell"/>
</dbReference>
<keyword evidence="6 8" id="KW-1133">Transmembrane helix</keyword>
<evidence type="ECO:0000256" key="7">
    <source>
        <dbReference type="ARBA" id="ARBA00023136"/>
    </source>
</evidence>
<feature type="transmembrane region" description="Helical" evidence="8">
    <location>
        <begin position="288"/>
        <end position="305"/>
    </location>
</feature>
<feature type="transmembrane region" description="Helical" evidence="8">
    <location>
        <begin position="311"/>
        <end position="328"/>
    </location>
</feature>
<evidence type="ECO:0000313" key="11">
    <source>
        <dbReference type="Proteomes" id="UP000177039"/>
    </source>
</evidence>
<dbReference type="PANTHER" id="PTHR33908">
    <property type="entry name" value="MANNOSYLTRANSFERASE YKCB-RELATED"/>
    <property type="match status" value="1"/>
</dbReference>
<dbReference type="PANTHER" id="PTHR33908:SF11">
    <property type="entry name" value="MEMBRANE PROTEIN"/>
    <property type="match status" value="1"/>
</dbReference>
<dbReference type="AlphaFoldDB" id="A0A1F5H7J7"/>
<dbReference type="InterPro" id="IPR038731">
    <property type="entry name" value="RgtA/B/C-like"/>
</dbReference>
<organism evidence="10 11">
    <name type="scientific">Candidatus Curtissbacteria bacterium RIFCSPLOWO2_01_FULL_42_50</name>
    <dbReference type="NCBI Taxonomy" id="1797730"/>
    <lineage>
        <taxon>Bacteria</taxon>
        <taxon>Candidatus Curtissiibacteriota</taxon>
    </lineage>
</organism>
<feature type="transmembrane region" description="Helical" evidence="8">
    <location>
        <begin position="197"/>
        <end position="215"/>
    </location>
</feature>
<feature type="transmembrane region" description="Helical" evidence="8">
    <location>
        <begin position="118"/>
        <end position="144"/>
    </location>
</feature>
<sequence>MKTIGKVWWIFGIFLLLRLVFIFTFPPFVDESIYINPKMLLPDKDLSFVAVSFWGKQPLPFWLFGLGSKLTFDPLIGARLINLLFAAIAFFGLYKLVKGIRGERVAKMALILLSFTPFFVFFQSLAIMDPLILSLTVIALALLFEIWRHPKISNAVFLGFVFGISFWIKNTGLFTPFFIQGALIYLIKTTKRPVNKLIIVTPPFVALLVWLPLILRKDFWLLWFENSQFSLSPKELLSFPFGLWIHNIFYFVLTLFIYLTPLLFISFFSLFFKKSKNIKFSLTKEEKMFFVLFAAFAISVIITAKTMRAKYYIQAAAPLLPLLALGLANFSDYFKKYSRIAGTFVLASVFLITCFMIISPPSYFSLFVKNSLIANERDYVFSWPSGYGMRETGDFVKTLARPFGLPVVLAMPAAPESNLSFYMTARKDLVKNLNFVLVGVSSKKEFAAITSFSESYDLYFAGDSGIIPEEVLQSLVPIKTFDKPGKEDYIGLYKVQF</sequence>
<evidence type="ECO:0000256" key="1">
    <source>
        <dbReference type="ARBA" id="ARBA00004651"/>
    </source>
</evidence>
<comment type="caution">
    <text evidence="10">The sequence shown here is derived from an EMBL/GenBank/DDBJ whole genome shotgun (WGS) entry which is preliminary data.</text>
</comment>
<comment type="subcellular location">
    <subcellularLocation>
        <location evidence="1">Cell membrane</location>
        <topology evidence="1">Multi-pass membrane protein</topology>
    </subcellularLocation>
</comment>
<dbReference type="InterPro" id="IPR050297">
    <property type="entry name" value="LipidA_mod_glycosyltrf_83"/>
</dbReference>
<feature type="transmembrane region" description="Helical" evidence="8">
    <location>
        <begin position="156"/>
        <end position="185"/>
    </location>
</feature>
<dbReference type="Pfam" id="PF13231">
    <property type="entry name" value="PMT_2"/>
    <property type="match status" value="1"/>
</dbReference>
<evidence type="ECO:0000256" key="4">
    <source>
        <dbReference type="ARBA" id="ARBA00022679"/>
    </source>
</evidence>
<keyword evidence="7 8" id="KW-0472">Membrane</keyword>
<reference evidence="10 11" key="1">
    <citation type="journal article" date="2016" name="Nat. Commun.">
        <title>Thousands of microbial genomes shed light on interconnected biogeochemical processes in an aquifer system.</title>
        <authorList>
            <person name="Anantharaman K."/>
            <person name="Brown C.T."/>
            <person name="Hug L.A."/>
            <person name="Sharon I."/>
            <person name="Castelle C.J."/>
            <person name="Probst A.J."/>
            <person name="Thomas B.C."/>
            <person name="Singh A."/>
            <person name="Wilkins M.J."/>
            <person name="Karaoz U."/>
            <person name="Brodie E.L."/>
            <person name="Williams K.H."/>
            <person name="Hubbard S.S."/>
            <person name="Banfield J.F."/>
        </authorList>
    </citation>
    <scope>NUCLEOTIDE SEQUENCE [LARGE SCALE GENOMIC DNA]</scope>
</reference>
<evidence type="ECO:0000256" key="3">
    <source>
        <dbReference type="ARBA" id="ARBA00022676"/>
    </source>
</evidence>
<accession>A0A1F5H7J7</accession>
<proteinExistence type="predicted"/>
<evidence type="ECO:0000256" key="5">
    <source>
        <dbReference type="ARBA" id="ARBA00022692"/>
    </source>
</evidence>
<feature type="transmembrane region" description="Helical" evidence="8">
    <location>
        <begin position="248"/>
        <end position="272"/>
    </location>
</feature>
<dbReference type="GO" id="GO:0009103">
    <property type="term" value="P:lipopolysaccharide biosynthetic process"/>
    <property type="evidence" value="ECO:0007669"/>
    <property type="project" value="UniProtKB-ARBA"/>
</dbReference>
<feature type="transmembrane region" description="Helical" evidence="8">
    <location>
        <begin position="76"/>
        <end position="97"/>
    </location>
</feature>
<keyword evidence="5 8" id="KW-0812">Transmembrane</keyword>
<dbReference type="EMBL" id="MFBT01000006">
    <property type="protein sequence ID" value="OGE00015.1"/>
    <property type="molecule type" value="Genomic_DNA"/>
</dbReference>
<protein>
    <recommendedName>
        <fullName evidence="9">Glycosyltransferase RgtA/B/C/D-like domain-containing protein</fullName>
    </recommendedName>
</protein>
<keyword evidence="3" id="KW-0328">Glycosyltransferase</keyword>
<evidence type="ECO:0000256" key="2">
    <source>
        <dbReference type="ARBA" id="ARBA00022475"/>
    </source>
</evidence>
<dbReference type="GO" id="GO:0016763">
    <property type="term" value="F:pentosyltransferase activity"/>
    <property type="evidence" value="ECO:0007669"/>
    <property type="project" value="TreeGrafter"/>
</dbReference>
<name>A0A1F5H7J7_9BACT</name>
<keyword evidence="4" id="KW-0808">Transferase</keyword>
<feature type="domain" description="Glycosyltransferase RgtA/B/C/D-like" evidence="9">
    <location>
        <begin position="58"/>
        <end position="213"/>
    </location>
</feature>
<feature type="transmembrane region" description="Helical" evidence="8">
    <location>
        <begin position="7"/>
        <end position="29"/>
    </location>
</feature>